<dbReference type="GO" id="GO:0046872">
    <property type="term" value="F:metal ion binding"/>
    <property type="evidence" value="ECO:0007669"/>
    <property type="project" value="UniProtKB-KW"/>
</dbReference>
<keyword evidence="7" id="KW-1185">Reference proteome</keyword>
<dbReference type="Gene3D" id="2.70.70.10">
    <property type="entry name" value="Glucose Permease (Domain IIA)"/>
    <property type="match status" value="2"/>
</dbReference>
<evidence type="ECO:0000256" key="5">
    <source>
        <dbReference type="ARBA" id="ARBA00024361"/>
    </source>
</evidence>
<evidence type="ECO:0000313" key="6">
    <source>
        <dbReference type="EMBL" id="NXE49469.1"/>
    </source>
</evidence>
<keyword evidence="4" id="KW-1015">Disulfide bond</keyword>
<dbReference type="AlphaFoldDB" id="A0A7K8N893"/>
<protein>
    <submittedName>
        <fullName evidence="6">MIM1 protein</fullName>
    </submittedName>
</protein>
<evidence type="ECO:0000313" key="7">
    <source>
        <dbReference type="Proteomes" id="UP000524187"/>
    </source>
</evidence>
<dbReference type="InterPro" id="IPR008663">
    <property type="entry name" value="LECT2"/>
</dbReference>
<proteinExistence type="inferred from homology"/>
<name>A0A7K8N893_CASCA</name>
<evidence type="ECO:0000256" key="3">
    <source>
        <dbReference type="ARBA" id="ARBA00022833"/>
    </source>
</evidence>
<dbReference type="EMBL" id="VWPT01000053">
    <property type="protein sequence ID" value="NXE49469.1"/>
    <property type="molecule type" value="Genomic_DNA"/>
</dbReference>
<organism evidence="6 7">
    <name type="scientific">Casuarius casuarius</name>
    <name type="common">Southern cassowary</name>
    <name type="synonym">Struthio casuarius</name>
    <dbReference type="NCBI Taxonomy" id="8787"/>
    <lineage>
        <taxon>Eukaryota</taxon>
        <taxon>Metazoa</taxon>
        <taxon>Chordata</taxon>
        <taxon>Craniata</taxon>
        <taxon>Vertebrata</taxon>
        <taxon>Euteleostomi</taxon>
        <taxon>Archelosauria</taxon>
        <taxon>Archosauria</taxon>
        <taxon>Dinosauria</taxon>
        <taxon>Saurischia</taxon>
        <taxon>Theropoda</taxon>
        <taxon>Coelurosauria</taxon>
        <taxon>Aves</taxon>
        <taxon>Palaeognathae</taxon>
        <taxon>Casuariiformes</taxon>
        <taxon>Casuariidae</taxon>
        <taxon>Casuarius</taxon>
    </lineage>
</organism>
<gene>
    <name evidence="6" type="primary">Mim1</name>
    <name evidence="6" type="ORF">CASCAS_R13163</name>
</gene>
<feature type="non-terminal residue" evidence="6">
    <location>
        <position position="281"/>
    </location>
</feature>
<evidence type="ECO:0000256" key="2">
    <source>
        <dbReference type="ARBA" id="ARBA00022729"/>
    </source>
</evidence>
<dbReference type="PANTHER" id="PTHR11329">
    <property type="entry name" value="LEUKOCYTE CELL-DERIVED CHEMOTAXIN 2"/>
    <property type="match status" value="1"/>
</dbReference>
<comment type="similarity">
    <text evidence="5">Belongs to the LECT2/MIM-1 family.</text>
</comment>
<reference evidence="6 7" key="1">
    <citation type="submission" date="2019-09" db="EMBL/GenBank/DDBJ databases">
        <title>Bird 10,000 Genomes (B10K) Project - Family phase.</title>
        <authorList>
            <person name="Zhang G."/>
        </authorList>
    </citation>
    <scope>NUCLEOTIDE SEQUENCE [LARGE SCALE GENOMIC DNA]</scope>
    <source>
        <strain evidence="6">B10K-LSUMZ-50683</strain>
        <tissue evidence="6">Muscle</tissue>
    </source>
</reference>
<sequence>WANICSGQRSNKVRGCDSKGCGGYNSARQHRGVDVVCEDGATVYAPFTGKIDRQVRPYGNGNAIDDGVQLSGSGFCIKMFYVKPVKHSGAVRKGDKIGVLLPMQSVYRGITSHVHIQNCDLSDPTPNLTKNVVQTSLFSSFAHKVFAKQWDAHPPQQNRHWAQICAGNPTNQIRGCDKYGCGSYGADSVWLFFISTTATPPTPTSPKSFIRHLGFFSFLPGFCVKLVCIHPIRYSGNIVKGQVLGRMLPMQRVFPGITSHIHVENCDRSDPTRNLEGGKGK</sequence>
<dbReference type="PANTHER" id="PTHR11329:SF0">
    <property type="entry name" value="LEUKOCYTE CELL-DERIVED CHEMOTAXIN-2"/>
    <property type="match status" value="1"/>
</dbReference>
<keyword evidence="2" id="KW-0732">Signal</keyword>
<comment type="caution">
    <text evidence="6">The sequence shown here is derived from an EMBL/GenBank/DDBJ whole genome shotgun (WGS) entry which is preliminary data.</text>
</comment>
<dbReference type="Proteomes" id="UP000524187">
    <property type="component" value="Unassembled WGS sequence"/>
</dbReference>
<keyword evidence="1" id="KW-0479">Metal-binding</keyword>
<evidence type="ECO:0000256" key="1">
    <source>
        <dbReference type="ARBA" id="ARBA00022723"/>
    </source>
</evidence>
<dbReference type="InterPro" id="IPR011055">
    <property type="entry name" value="Dup_hybrid_motif"/>
</dbReference>
<accession>A0A7K8N893</accession>
<keyword evidence="3" id="KW-0862">Zinc</keyword>
<evidence type="ECO:0000256" key="4">
    <source>
        <dbReference type="ARBA" id="ARBA00023157"/>
    </source>
</evidence>
<feature type="non-terminal residue" evidence="6">
    <location>
        <position position="1"/>
    </location>
</feature>